<evidence type="ECO:0000256" key="3">
    <source>
        <dbReference type="ARBA" id="ARBA00022714"/>
    </source>
</evidence>
<evidence type="ECO:0000259" key="9">
    <source>
        <dbReference type="Pfam" id="PF00462"/>
    </source>
</evidence>
<sequence>MAGVEADAAMTARATGQNYLRDLFISGIHLEEADPVRTGPRSSSIHRVRRGGREEVSPVAGGSAQVVWIVNTVIVGVVDNLSLANGKVAFGSSYLKQMKYSTKANADSGVNADLPTSGFASSGTYPTRITSDPDTHEDFQPTNKNTGISILDIVQQDVKENPVMIYMKGLPDAPRCGFSALAVKVLQQYGVPIRARDILGDLKLKESVKAYTNWPTFPQVFIKGEFVGGSDIVLNMHQKGELKDMLADITHNGNQGREKSSKVLSEAPRFTLQNEKIVG</sequence>
<dbReference type="InterPro" id="IPR033658">
    <property type="entry name" value="GRX_PICOT-like"/>
</dbReference>
<gene>
    <name evidence="10" type="ORF">MUK42_10398</name>
</gene>
<evidence type="ECO:0000256" key="1">
    <source>
        <dbReference type="ARBA" id="ARBA00002426"/>
    </source>
</evidence>
<proteinExistence type="inferred from homology"/>
<evidence type="ECO:0000256" key="2">
    <source>
        <dbReference type="ARBA" id="ARBA00008983"/>
    </source>
</evidence>
<dbReference type="PANTHER" id="PTHR10293:SF16">
    <property type="entry name" value="GLUTAREDOXIN-RELATED PROTEIN 5, MITOCHONDRIAL"/>
    <property type="match status" value="1"/>
</dbReference>
<dbReference type="GO" id="GO:0005759">
    <property type="term" value="C:mitochondrial matrix"/>
    <property type="evidence" value="ECO:0007669"/>
    <property type="project" value="TreeGrafter"/>
</dbReference>
<dbReference type="PROSITE" id="PS51354">
    <property type="entry name" value="GLUTAREDOXIN_2"/>
    <property type="match status" value="1"/>
</dbReference>
<accession>A0A9E7GWR2</accession>
<dbReference type="Pfam" id="PF00462">
    <property type="entry name" value="Glutaredoxin"/>
    <property type="match status" value="1"/>
</dbReference>
<dbReference type="InterPro" id="IPR002109">
    <property type="entry name" value="Glutaredoxin"/>
</dbReference>
<dbReference type="AlphaFoldDB" id="A0A9E7GWR2"/>
<dbReference type="InterPro" id="IPR036249">
    <property type="entry name" value="Thioredoxin-like_sf"/>
</dbReference>
<feature type="region of interest" description="Disordered" evidence="8">
    <location>
        <begin position="121"/>
        <end position="143"/>
    </location>
</feature>
<dbReference type="Gene3D" id="3.40.30.10">
    <property type="entry name" value="Glutaredoxin"/>
    <property type="match status" value="1"/>
</dbReference>
<dbReference type="OrthoDB" id="415696at2759"/>
<dbReference type="CDD" id="cd03028">
    <property type="entry name" value="GRX_PICOT_like"/>
    <property type="match status" value="1"/>
</dbReference>
<evidence type="ECO:0000256" key="5">
    <source>
        <dbReference type="ARBA" id="ARBA00023004"/>
    </source>
</evidence>
<feature type="domain" description="Glutaredoxin" evidence="9">
    <location>
        <begin position="163"/>
        <end position="227"/>
    </location>
</feature>
<dbReference type="FunFam" id="3.40.30.10:FF:000005">
    <property type="entry name" value="Glutaredoxin 5"/>
    <property type="match status" value="1"/>
</dbReference>
<evidence type="ECO:0000256" key="4">
    <source>
        <dbReference type="ARBA" id="ARBA00022723"/>
    </source>
</evidence>
<comment type="function">
    <text evidence="1">May only reduce GSH-thiol disulfides, but not protein disulfides.</text>
</comment>
<dbReference type="InterPro" id="IPR004480">
    <property type="entry name" value="Monothiol_GRX-rel"/>
</dbReference>
<keyword evidence="7" id="KW-0676">Redox-active center</keyword>
<organism evidence="10 11">
    <name type="scientific">Musa troglodytarum</name>
    <name type="common">fe'i banana</name>
    <dbReference type="NCBI Taxonomy" id="320322"/>
    <lineage>
        <taxon>Eukaryota</taxon>
        <taxon>Viridiplantae</taxon>
        <taxon>Streptophyta</taxon>
        <taxon>Embryophyta</taxon>
        <taxon>Tracheophyta</taxon>
        <taxon>Spermatophyta</taxon>
        <taxon>Magnoliopsida</taxon>
        <taxon>Liliopsida</taxon>
        <taxon>Zingiberales</taxon>
        <taxon>Musaceae</taxon>
        <taxon>Musa</taxon>
    </lineage>
</organism>
<dbReference type="EMBL" id="CP097509">
    <property type="protein sequence ID" value="URE19467.1"/>
    <property type="molecule type" value="Genomic_DNA"/>
</dbReference>
<dbReference type="GO" id="GO:0046872">
    <property type="term" value="F:metal ion binding"/>
    <property type="evidence" value="ECO:0007669"/>
    <property type="project" value="UniProtKB-KW"/>
</dbReference>
<protein>
    <submittedName>
        <fullName evidence="10">Agenet domain containing protein</fullName>
    </submittedName>
</protein>
<dbReference type="SUPFAM" id="SSF52833">
    <property type="entry name" value="Thioredoxin-like"/>
    <property type="match status" value="1"/>
</dbReference>
<dbReference type="NCBIfam" id="TIGR00365">
    <property type="entry name" value="Grx4 family monothiol glutaredoxin"/>
    <property type="match status" value="1"/>
</dbReference>
<keyword evidence="6" id="KW-0411">Iron-sulfur</keyword>
<evidence type="ECO:0000313" key="11">
    <source>
        <dbReference type="Proteomes" id="UP001055439"/>
    </source>
</evidence>
<keyword evidence="11" id="KW-1185">Reference proteome</keyword>
<evidence type="ECO:0000256" key="8">
    <source>
        <dbReference type="SAM" id="MobiDB-lite"/>
    </source>
</evidence>
<keyword evidence="5" id="KW-0408">Iron</keyword>
<evidence type="ECO:0000256" key="6">
    <source>
        <dbReference type="ARBA" id="ARBA00023014"/>
    </source>
</evidence>
<dbReference type="Proteomes" id="UP001055439">
    <property type="component" value="Chromosome 7"/>
</dbReference>
<comment type="similarity">
    <text evidence="2">Belongs to the glutaredoxin family. CGFS subfamily.</text>
</comment>
<keyword evidence="3" id="KW-0001">2Fe-2S</keyword>
<keyword evidence="4" id="KW-0479">Metal-binding</keyword>
<dbReference type="PANTHER" id="PTHR10293">
    <property type="entry name" value="GLUTAREDOXIN FAMILY MEMBER"/>
    <property type="match status" value="1"/>
</dbReference>
<name>A0A9E7GWR2_9LILI</name>
<dbReference type="GO" id="GO:0051537">
    <property type="term" value="F:2 iron, 2 sulfur cluster binding"/>
    <property type="evidence" value="ECO:0007669"/>
    <property type="project" value="UniProtKB-KW"/>
</dbReference>
<feature type="compositionally biased region" description="Polar residues" evidence="8">
    <location>
        <begin position="121"/>
        <end position="130"/>
    </location>
</feature>
<evidence type="ECO:0000256" key="7">
    <source>
        <dbReference type="ARBA" id="ARBA00023284"/>
    </source>
</evidence>
<reference evidence="10" key="1">
    <citation type="submission" date="2022-05" db="EMBL/GenBank/DDBJ databases">
        <title>The Musa troglodytarum L. genome provides insights into the mechanism of non-climacteric behaviour and enrichment of carotenoids.</title>
        <authorList>
            <person name="Wang J."/>
        </authorList>
    </citation>
    <scope>NUCLEOTIDE SEQUENCE</scope>
    <source>
        <tissue evidence="10">Leaf</tissue>
    </source>
</reference>
<evidence type="ECO:0000313" key="10">
    <source>
        <dbReference type="EMBL" id="URE19467.1"/>
    </source>
</evidence>